<dbReference type="PANTHER" id="PTHR15407">
    <property type="entry name" value="FUKUTIN-RELATED"/>
    <property type="match status" value="1"/>
</dbReference>
<keyword evidence="2" id="KW-0812">Transmembrane</keyword>
<evidence type="ECO:0000313" key="6">
    <source>
        <dbReference type="EMBL" id="GME74674.1"/>
    </source>
</evidence>
<keyword evidence="3" id="KW-1133">Transmembrane helix</keyword>
<name>A0A9W6T4T7_CANBO</name>
<keyword evidence="4" id="KW-0472">Membrane</keyword>
<evidence type="ECO:0000313" key="7">
    <source>
        <dbReference type="Proteomes" id="UP001165120"/>
    </source>
</evidence>
<dbReference type="PANTHER" id="PTHR15407:SF28">
    <property type="entry name" value="RIBITOL-5-PHOSPHATE TRANSFERASE FKTN"/>
    <property type="match status" value="1"/>
</dbReference>
<protein>
    <submittedName>
        <fullName evidence="6">Unnamed protein product</fullName>
    </submittedName>
</protein>
<dbReference type="Pfam" id="PF04991">
    <property type="entry name" value="LicD"/>
    <property type="match status" value="1"/>
</dbReference>
<evidence type="ECO:0000256" key="4">
    <source>
        <dbReference type="ARBA" id="ARBA00023136"/>
    </source>
</evidence>
<dbReference type="EMBL" id="BSXN01001837">
    <property type="protein sequence ID" value="GME74674.1"/>
    <property type="molecule type" value="Genomic_DNA"/>
</dbReference>
<dbReference type="AlphaFoldDB" id="A0A9W6T4T7"/>
<dbReference type="GO" id="GO:0016020">
    <property type="term" value="C:membrane"/>
    <property type="evidence" value="ECO:0007669"/>
    <property type="project" value="UniProtKB-SubCell"/>
</dbReference>
<evidence type="ECO:0000259" key="5">
    <source>
        <dbReference type="Pfam" id="PF04991"/>
    </source>
</evidence>
<evidence type="ECO:0000256" key="3">
    <source>
        <dbReference type="ARBA" id="ARBA00022989"/>
    </source>
</evidence>
<comment type="subcellular location">
    <subcellularLocation>
        <location evidence="1">Membrane</location>
        <topology evidence="1">Single-pass membrane protein</topology>
    </subcellularLocation>
</comment>
<gene>
    <name evidence="6" type="ORF">Cboi02_000449500</name>
</gene>
<reference evidence="6" key="1">
    <citation type="submission" date="2023-04" db="EMBL/GenBank/DDBJ databases">
        <title>Candida boidinii NBRC 10035.</title>
        <authorList>
            <person name="Ichikawa N."/>
            <person name="Sato H."/>
            <person name="Tonouchi N."/>
        </authorList>
    </citation>
    <scope>NUCLEOTIDE SEQUENCE</scope>
    <source>
        <strain evidence="6">NBRC 10035</strain>
    </source>
</reference>
<dbReference type="Proteomes" id="UP001165120">
    <property type="component" value="Unassembled WGS sequence"/>
</dbReference>
<organism evidence="6 7">
    <name type="scientific">Candida boidinii</name>
    <name type="common">Yeast</name>
    <dbReference type="NCBI Taxonomy" id="5477"/>
    <lineage>
        <taxon>Eukaryota</taxon>
        <taxon>Fungi</taxon>
        <taxon>Dikarya</taxon>
        <taxon>Ascomycota</taxon>
        <taxon>Saccharomycotina</taxon>
        <taxon>Pichiomycetes</taxon>
        <taxon>Pichiales</taxon>
        <taxon>Pichiaceae</taxon>
        <taxon>Ogataea</taxon>
        <taxon>Ogataea/Candida clade</taxon>
    </lineage>
</organism>
<dbReference type="InterPro" id="IPR009644">
    <property type="entry name" value="FKTN/MNN4/W02B3.4-1"/>
</dbReference>
<evidence type="ECO:0000256" key="1">
    <source>
        <dbReference type="ARBA" id="ARBA00004167"/>
    </source>
</evidence>
<dbReference type="GO" id="GO:0009100">
    <property type="term" value="P:glycoprotein metabolic process"/>
    <property type="evidence" value="ECO:0007669"/>
    <property type="project" value="UniProtKB-ARBA"/>
</dbReference>
<evidence type="ECO:0000256" key="2">
    <source>
        <dbReference type="ARBA" id="ARBA00022692"/>
    </source>
</evidence>
<comment type="caution">
    <text evidence="6">The sequence shown here is derived from an EMBL/GenBank/DDBJ whole genome shotgun (WGS) entry which is preliminary data.</text>
</comment>
<sequence length="303" mass="35266">MDSLYKLARNFNSSLIIDVTAQKSDSDAILEPFRKNDYLFDNSGYNKYYLEVGESFYSRNFGNGNNAIDARFINIETGHLIDITAVAHVTPTELQSYSLAHQSEEGDQEDKPFGYVEQTEEANSDLVVYLEPTDEHMAEEVGRFIEKNNIGDEDELMNRFDIVHCKHFHYYHIYEISPLIPVFMEGTLAYVPYKSKEILELEYPEMHESSTKEGYTFRGSLRTWVSNSLCPETDILGTSCKNDLTYLEYSLTKKYTKRHQSDWKYIDNHQSSNFNFTDEYNMLYPDLGVFKMALERIKSNTEN</sequence>
<feature type="domain" description="LicD/FKTN/FKRP nucleotidyltransferase" evidence="5">
    <location>
        <begin position="29"/>
        <end position="203"/>
    </location>
</feature>
<accession>A0A9W6T4T7</accession>
<keyword evidence="7" id="KW-1185">Reference proteome</keyword>
<proteinExistence type="predicted"/>
<dbReference type="InterPro" id="IPR007074">
    <property type="entry name" value="LicD/FKTN/FKRP_NTP_transf"/>
</dbReference>